<accession>A0A0E9VYV6</accession>
<evidence type="ECO:0000313" key="1">
    <source>
        <dbReference type="EMBL" id="JAH83314.1"/>
    </source>
</evidence>
<sequence>MQIILPYLLLYHMACSLYHTLL</sequence>
<proteinExistence type="predicted"/>
<reference evidence="1" key="1">
    <citation type="submission" date="2014-11" db="EMBL/GenBank/DDBJ databases">
        <authorList>
            <person name="Amaro Gonzalez C."/>
        </authorList>
    </citation>
    <scope>NUCLEOTIDE SEQUENCE</scope>
</reference>
<protein>
    <submittedName>
        <fullName evidence="1">Uncharacterized protein</fullName>
    </submittedName>
</protein>
<name>A0A0E9VYV6_ANGAN</name>
<organism evidence="1">
    <name type="scientific">Anguilla anguilla</name>
    <name type="common">European freshwater eel</name>
    <name type="synonym">Muraena anguilla</name>
    <dbReference type="NCBI Taxonomy" id="7936"/>
    <lineage>
        <taxon>Eukaryota</taxon>
        <taxon>Metazoa</taxon>
        <taxon>Chordata</taxon>
        <taxon>Craniata</taxon>
        <taxon>Vertebrata</taxon>
        <taxon>Euteleostomi</taxon>
        <taxon>Actinopterygii</taxon>
        <taxon>Neopterygii</taxon>
        <taxon>Teleostei</taxon>
        <taxon>Anguilliformes</taxon>
        <taxon>Anguillidae</taxon>
        <taxon>Anguilla</taxon>
    </lineage>
</organism>
<reference evidence="1" key="2">
    <citation type="journal article" date="2015" name="Fish Shellfish Immunol.">
        <title>Early steps in the European eel (Anguilla anguilla)-Vibrio vulnificus interaction in the gills: Role of the RtxA13 toxin.</title>
        <authorList>
            <person name="Callol A."/>
            <person name="Pajuelo D."/>
            <person name="Ebbesson L."/>
            <person name="Teles M."/>
            <person name="MacKenzie S."/>
            <person name="Amaro C."/>
        </authorList>
    </citation>
    <scope>NUCLEOTIDE SEQUENCE</scope>
</reference>
<dbReference type="EMBL" id="GBXM01025263">
    <property type="protein sequence ID" value="JAH83314.1"/>
    <property type="molecule type" value="Transcribed_RNA"/>
</dbReference>
<dbReference type="AlphaFoldDB" id="A0A0E9VYV6"/>